<sequence>MRLIGTLYNASGPLANATISFEATTTTMNGVLAGSDAHFTTQEDGTYLIDLEAGFYNVHWIESGHRVRLGSVTADSFSEATLPEVLQAALVPVDSSAIQDEIV</sequence>
<dbReference type="AlphaFoldDB" id="A0A1G7NFZ8"/>
<protein>
    <recommendedName>
        <fullName evidence="3">Carboxypeptidase regulatory-like domain-containing protein</fullName>
    </recommendedName>
</protein>
<dbReference type="SUPFAM" id="SSF49464">
    <property type="entry name" value="Carboxypeptidase regulatory domain-like"/>
    <property type="match status" value="1"/>
</dbReference>
<dbReference type="Proteomes" id="UP000198641">
    <property type="component" value="Unassembled WGS sequence"/>
</dbReference>
<dbReference type="Gene3D" id="2.60.40.1120">
    <property type="entry name" value="Carboxypeptidase-like, regulatory domain"/>
    <property type="match status" value="1"/>
</dbReference>
<dbReference type="OrthoDB" id="6184251at2"/>
<reference evidence="1 2" key="1">
    <citation type="submission" date="2016-10" db="EMBL/GenBank/DDBJ databases">
        <authorList>
            <person name="de Groot N.N."/>
        </authorList>
    </citation>
    <scope>NUCLEOTIDE SEQUENCE [LARGE SCALE GENOMIC DNA]</scope>
    <source>
        <strain evidence="1 2">BH539</strain>
    </source>
</reference>
<evidence type="ECO:0000313" key="1">
    <source>
        <dbReference type="EMBL" id="SDF72984.1"/>
    </source>
</evidence>
<dbReference type="STRING" id="284577.SAMN05216571_101422"/>
<keyword evidence="2" id="KW-1185">Reference proteome</keyword>
<evidence type="ECO:0000313" key="2">
    <source>
        <dbReference type="Proteomes" id="UP000198641"/>
    </source>
</evidence>
<dbReference type="EMBL" id="FNCI01000001">
    <property type="protein sequence ID" value="SDF72984.1"/>
    <property type="molecule type" value="Genomic_DNA"/>
</dbReference>
<gene>
    <name evidence="1" type="ORF">SAMN05216571_101422</name>
</gene>
<dbReference type="InterPro" id="IPR008969">
    <property type="entry name" value="CarboxyPept-like_regulatory"/>
</dbReference>
<dbReference type="RefSeq" id="WP_092522582.1">
    <property type="nucleotide sequence ID" value="NZ_FNCI01000001.1"/>
</dbReference>
<accession>A0A1G7NFZ8</accession>
<name>A0A1G7NFZ8_9GAMM</name>
<evidence type="ECO:0008006" key="3">
    <source>
        <dbReference type="Google" id="ProtNLM"/>
    </source>
</evidence>
<organism evidence="1 2">
    <name type="scientific">Onishia taeanensis</name>
    <dbReference type="NCBI Taxonomy" id="284577"/>
    <lineage>
        <taxon>Bacteria</taxon>
        <taxon>Pseudomonadati</taxon>
        <taxon>Pseudomonadota</taxon>
        <taxon>Gammaproteobacteria</taxon>
        <taxon>Oceanospirillales</taxon>
        <taxon>Halomonadaceae</taxon>
        <taxon>Onishia</taxon>
    </lineage>
</organism>
<proteinExistence type="predicted"/>